<comment type="function">
    <text evidence="1">Needed for flagellar regrowth and assembly.</text>
</comment>
<comment type="subcellular location">
    <subcellularLocation>
        <location evidence="2">Cytoplasm</location>
    </subcellularLocation>
</comment>
<accession>A0A095R700</accession>
<dbReference type="PRINTS" id="PR01003">
    <property type="entry name" value="FLGFLIH"/>
</dbReference>
<dbReference type="NCBIfam" id="NF009925">
    <property type="entry name" value="PRK13386.1"/>
    <property type="match status" value="1"/>
</dbReference>
<keyword evidence="7" id="KW-1005">Bacterial flagellum biogenesis</keyword>
<evidence type="ECO:0000256" key="9">
    <source>
        <dbReference type="ARBA" id="ARBA00023225"/>
    </source>
</evidence>
<evidence type="ECO:0000256" key="4">
    <source>
        <dbReference type="ARBA" id="ARBA00016507"/>
    </source>
</evidence>
<dbReference type="GO" id="GO:0015031">
    <property type="term" value="P:protein transport"/>
    <property type="evidence" value="ECO:0007669"/>
    <property type="project" value="UniProtKB-KW"/>
</dbReference>
<evidence type="ECO:0000256" key="6">
    <source>
        <dbReference type="ARBA" id="ARBA00022490"/>
    </source>
</evidence>
<dbReference type="OrthoDB" id="6397640at2"/>
<dbReference type="GO" id="GO:0003774">
    <property type="term" value="F:cytoskeletal motor activity"/>
    <property type="evidence" value="ECO:0007669"/>
    <property type="project" value="InterPro"/>
</dbReference>
<name>A0A095R700_BURPE</name>
<reference evidence="11 12" key="1">
    <citation type="submission" date="2014-08" db="EMBL/GenBank/DDBJ databases">
        <authorList>
            <person name="Bunnell A."/>
            <person name="Chain P.S."/>
            <person name="Chertkov O."/>
            <person name="Currie B.J."/>
            <person name="Daligault H.E."/>
            <person name="Davenport K.W."/>
            <person name="Davis C."/>
            <person name="Gleasner C.D."/>
            <person name="Johnson S.L."/>
            <person name="Kaestli M."/>
            <person name="Koren S."/>
            <person name="Kunde Y.A."/>
            <person name="Mayo M."/>
            <person name="McMurry K.K."/>
            <person name="Price E.P."/>
            <person name="Reitenga K.G."/>
            <person name="Robison R."/>
            <person name="Rosovitz M.J."/>
            <person name="Sarovich D.S."/>
            <person name="Teshima H."/>
        </authorList>
    </citation>
    <scope>NUCLEOTIDE SEQUENCE [LARGE SCALE GENOMIC DNA]</scope>
    <source>
        <strain evidence="11 12">MSHR44</strain>
    </source>
</reference>
<feature type="domain" description="Flagellar assembly protein FliH/Type III secretion system HrpE" evidence="10">
    <location>
        <begin position="93"/>
        <end position="212"/>
    </location>
</feature>
<evidence type="ECO:0000256" key="1">
    <source>
        <dbReference type="ARBA" id="ARBA00003041"/>
    </source>
</evidence>
<keyword evidence="8" id="KW-0653">Protein transport</keyword>
<dbReference type="AlphaFoldDB" id="A0A095R700"/>
<dbReference type="RefSeq" id="WP_004523644.1">
    <property type="nucleotide sequence ID" value="NZ_CAUYGW010000007.1"/>
</dbReference>
<comment type="similarity">
    <text evidence="3">Belongs to the FliH family.</text>
</comment>
<organism evidence="11 12">
    <name type="scientific">Burkholderia pseudomallei</name>
    <name type="common">Pseudomonas pseudomallei</name>
    <dbReference type="NCBI Taxonomy" id="28450"/>
    <lineage>
        <taxon>Bacteria</taxon>
        <taxon>Pseudomonadati</taxon>
        <taxon>Pseudomonadota</taxon>
        <taxon>Betaproteobacteria</taxon>
        <taxon>Burkholderiales</taxon>
        <taxon>Burkholderiaceae</taxon>
        <taxon>Burkholderia</taxon>
        <taxon>pseudomallei group</taxon>
    </lineage>
</organism>
<dbReference type="Pfam" id="PF02108">
    <property type="entry name" value="FliH"/>
    <property type="match status" value="1"/>
</dbReference>
<gene>
    <name evidence="11" type="ORF">Y036_4974</name>
</gene>
<dbReference type="GO" id="GO:0044781">
    <property type="term" value="P:bacterial-type flagellum organization"/>
    <property type="evidence" value="ECO:0007669"/>
    <property type="project" value="UniProtKB-KW"/>
</dbReference>
<protein>
    <recommendedName>
        <fullName evidence="4">Flagellar assembly protein FliH</fullName>
    </recommendedName>
</protein>
<dbReference type="PANTHER" id="PTHR34982:SF1">
    <property type="entry name" value="FLAGELLAR ASSEMBLY PROTEIN FLIH"/>
    <property type="match status" value="1"/>
</dbReference>
<dbReference type="GO" id="GO:0005829">
    <property type="term" value="C:cytosol"/>
    <property type="evidence" value="ECO:0007669"/>
    <property type="project" value="TreeGrafter"/>
</dbReference>
<evidence type="ECO:0000256" key="5">
    <source>
        <dbReference type="ARBA" id="ARBA00022448"/>
    </source>
</evidence>
<dbReference type="EMBL" id="JQIM01000009">
    <property type="protein sequence ID" value="KGX11417.1"/>
    <property type="molecule type" value="Genomic_DNA"/>
</dbReference>
<keyword evidence="5" id="KW-0813">Transport</keyword>
<evidence type="ECO:0000256" key="3">
    <source>
        <dbReference type="ARBA" id="ARBA00006602"/>
    </source>
</evidence>
<dbReference type="InterPro" id="IPR000563">
    <property type="entry name" value="Flag_FliH"/>
</dbReference>
<dbReference type="InterPro" id="IPR018035">
    <property type="entry name" value="Flagellar_FliH/T3SS_HrpE"/>
</dbReference>
<dbReference type="PANTHER" id="PTHR34982">
    <property type="entry name" value="YOP PROTEINS TRANSLOCATION PROTEIN L"/>
    <property type="match status" value="1"/>
</dbReference>
<dbReference type="GO" id="GO:0009288">
    <property type="term" value="C:bacterial-type flagellum"/>
    <property type="evidence" value="ECO:0007669"/>
    <property type="project" value="InterPro"/>
</dbReference>
<evidence type="ECO:0000259" key="10">
    <source>
        <dbReference type="Pfam" id="PF02108"/>
    </source>
</evidence>
<proteinExistence type="inferred from homology"/>
<dbReference type="InterPro" id="IPR051472">
    <property type="entry name" value="T3SS_Stator/FliH"/>
</dbReference>
<evidence type="ECO:0000256" key="7">
    <source>
        <dbReference type="ARBA" id="ARBA00022795"/>
    </source>
</evidence>
<sequence>MKAYQRFRFPPLRSVARDVSAREPAAPAAAAQGSDIDARIEEGFRQGMEDGYRAGFEHGEAEGLKQGRDAGFAAGAQQARDALRGEYAGIAKTLDAMRDAFARVQAEYLAARRTELVDVVAKVAKQVIRCELTLQPSQMAALIEETLETMPASGEAPEVHLSPDDHARLAGLLPERARHWRLVPDARLEAGECRVLLGGNEADAGCQHRLDACVERIGEQLPGAPSDVAAGATISDVQEEAS</sequence>
<dbReference type="Proteomes" id="UP000030475">
    <property type="component" value="Unassembled WGS sequence"/>
</dbReference>
<evidence type="ECO:0000313" key="12">
    <source>
        <dbReference type="Proteomes" id="UP000030475"/>
    </source>
</evidence>
<evidence type="ECO:0000256" key="2">
    <source>
        <dbReference type="ARBA" id="ARBA00004496"/>
    </source>
</evidence>
<evidence type="ECO:0000256" key="8">
    <source>
        <dbReference type="ARBA" id="ARBA00022927"/>
    </source>
</evidence>
<keyword evidence="9" id="KW-1006">Bacterial flagellum protein export</keyword>
<comment type="caution">
    <text evidence="11">The sequence shown here is derived from an EMBL/GenBank/DDBJ whole genome shotgun (WGS) entry which is preliminary data.</text>
</comment>
<dbReference type="GO" id="GO:0071973">
    <property type="term" value="P:bacterial-type flagellum-dependent cell motility"/>
    <property type="evidence" value="ECO:0007669"/>
    <property type="project" value="InterPro"/>
</dbReference>
<keyword evidence="6" id="KW-0963">Cytoplasm</keyword>
<evidence type="ECO:0000313" key="11">
    <source>
        <dbReference type="EMBL" id="KGX11417.1"/>
    </source>
</evidence>